<evidence type="ECO:0000259" key="1">
    <source>
        <dbReference type="Pfam" id="PF00135"/>
    </source>
</evidence>
<gene>
    <name evidence="2" type="ORF">LAMI_0A00342G</name>
</gene>
<dbReference type="Gene3D" id="3.40.50.1820">
    <property type="entry name" value="alpha/beta hydrolase"/>
    <property type="match status" value="1"/>
</dbReference>
<dbReference type="STRING" id="1230905.A0A1G4ILP4"/>
<keyword evidence="3" id="KW-1185">Reference proteome</keyword>
<evidence type="ECO:0000313" key="3">
    <source>
        <dbReference type="Proteomes" id="UP000191024"/>
    </source>
</evidence>
<dbReference type="Proteomes" id="UP000191024">
    <property type="component" value="Chromosome A"/>
</dbReference>
<dbReference type="PANTHER" id="PTHR43142">
    <property type="entry name" value="CARBOXYLIC ESTER HYDROLASE"/>
    <property type="match status" value="1"/>
</dbReference>
<dbReference type="InterPro" id="IPR019819">
    <property type="entry name" value="Carboxylesterase_B_CS"/>
</dbReference>
<name>A0A1G4ILP4_9SACH</name>
<dbReference type="PANTHER" id="PTHR43142:SF8">
    <property type="entry name" value="CARBOXYLIC ESTER HYDROLASE"/>
    <property type="match status" value="1"/>
</dbReference>
<dbReference type="OrthoDB" id="6846267at2759"/>
<dbReference type="Pfam" id="PF00135">
    <property type="entry name" value="COesterase"/>
    <property type="match status" value="1"/>
</dbReference>
<protein>
    <submittedName>
        <fullName evidence="2">LAMI_0A00342g1_1</fullName>
    </submittedName>
</protein>
<dbReference type="SUPFAM" id="SSF53474">
    <property type="entry name" value="alpha/beta-Hydrolases"/>
    <property type="match status" value="1"/>
</dbReference>
<dbReference type="InterPro" id="IPR002018">
    <property type="entry name" value="CarbesteraseB"/>
</dbReference>
<reference evidence="2 3" key="1">
    <citation type="submission" date="2016-03" db="EMBL/GenBank/DDBJ databases">
        <authorList>
            <person name="Devillers H."/>
        </authorList>
    </citation>
    <scope>NUCLEOTIDE SEQUENCE [LARGE SCALE GENOMIC DNA]</scope>
    <source>
        <strain evidence="2">CBS 11717</strain>
    </source>
</reference>
<organism evidence="2 3">
    <name type="scientific">Lachancea mirantina</name>
    <dbReference type="NCBI Taxonomy" id="1230905"/>
    <lineage>
        <taxon>Eukaryota</taxon>
        <taxon>Fungi</taxon>
        <taxon>Dikarya</taxon>
        <taxon>Ascomycota</taxon>
        <taxon>Saccharomycotina</taxon>
        <taxon>Saccharomycetes</taxon>
        <taxon>Saccharomycetales</taxon>
        <taxon>Saccharomycetaceae</taxon>
        <taxon>Lachancea</taxon>
    </lineage>
</organism>
<sequence length="539" mass="61114">MYESPVIEHSKFTTTLTDGLGTLTALTICDGNMNEKCHRYTGIRFAKPPVGQMRWRRPQPLPQGYDYSGDYSSFRTICPQPFYNNRGGKPNPDFKYDEDCLFLNIWVPASEPPSEGWPVLYFIHGGWLQVGNPLHYRQCDPQDLQAEDCFEKFILVSPGYRLNIFGFLACKELLDEDEKNSNFGFWDQRLGLEWVYQHISKLGGNSDNITVGGVSAGSYSSIFQIAYELNHPEANQIIKKVLLLSNGLAIQPKSVAECEEQYQEVLETFDIDSTLPGARQLEALRDIPFKTISDKILDLNLHTFRGVTDNDMVSPNMLRDIVDGTFGNKARVKGTSFIIGEVINEHAIYSNTNPPKSTLDLFNQINNYYPKPVTKALLDLYPDLPKADSEEEHLANLKFLYGKIISDGQVYASSRVLVNSLIQGSVPADKINRYQIAFRGSYFDKYEPPEILVPHAGDMGLWFYNYVDGILPEERPIYHSWLKPYCQWLKDGRMDWGSTNPLQMRFLNSDGSIEVKPDSNWEWGLKVGNVLATASGLSV</sequence>
<proteinExistence type="predicted"/>
<evidence type="ECO:0000313" key="2">
    <source>
        <dbReference type="EMBL" id="SCU77254.1"/>
    </source>
</evidence>
<dbReference type="AlphaFoldDB" id="A0A1G4ILP4"/>
<dbReference type="PROSITE" id="PS00941">
    <property type="entry name" value="CARBOXYLESTERASE_B_2"/>
    <property type="match status" value="1"/>
</dbReference>
<dbReference type="EMBL" id="LT598462">
    <property type="protein sequence ID" value="SCU77254.1"/>
    <property type="molecule type" value="Genomic_DNA"/>
</dbReference>
<feature type="domain" description="Carboxylesterase type B" evidence="1">
    <location>
        <begin position="35"/>
        <end position="466"/>
    </location>
</feature>
<dbReference type="InterPro" id="IPR029058">
    <property type="entry name" value="AB_hydrolase_fold"/>
</dbReference>
<accession>A0A1G4ILP4</accession>